<dbReference type="Proteomes" id="UP001066276">
    <property type="component" value="Chromosome 8"/>
</dbReference>
<dbReference type="AlphaFoldDB" id="A0AAV7NCI2"/>
<accession>A0AAV7NCI2</accession>
<comment type="caution">
    <text evidence="1">The sequence shown here is derived from an EMBL/GenBank/DDBJ whole genome shotgun (WGS) entry which is preliminary data.</text>
</comment>
<protein>
    <submittedName>
        <fullName evidence="1">Uncharacterized protein</fullName>
    </submittedName>
</protein>
<dbReference type="EMBL" id="JANPWB010000012">
    <property type="protein sequence ID" value="KAJ1112585.1"/>
    <property type="molecule type" value="Genomic_DNA"/>
</dbReference>
<sequence>MRTEYEMNAAFKVTRNIVTLIEITARLAEERDGVQGVSSSSVGFEYGVAAASKVIYNIVLGIARSFKKNNTVLNEVNLLTAGFRQVTSEVNIALMSLFFLMLPDGFE</sequence>
<evidence type="ECO:0000313" key="1">
    <source>
        <dbReference type="EMBL" id="KAJ1112585.1"/>
    </source>
</evidence>
<reference evidence="1" key="1">
    <citation type="journal article" date="2022" name="bioRxiv">
        <title>Sequencing and chromosome-scale assembly of the giantPleurodeles waltlgenome.</title>
        <authorList>
            <person name="Brown T."/>
            <person name="Elewa A."/>
            <person name="Iarovenko S."/>
            <person name="Subramanian E."/>
            <person name="Araus A.J."/>
            <person name="Petzold A."/>
            <person name="Susuki M."/>
            <person name="Suzuki K.-i.T."/>
            <person name="Hayashi T."/>
            <person name="Toyoda A."/>
            <person name="Oliveira C."/>
            <person name="Osipova E."/>
            <person name="Leigh N.D."/>
            <person name="Simon A."/>
            <person name="Yun M.H."/>
        </authorList>
    </citation>
    <scope>NUCLEOTIDE SEQUENCE</scope>
    <source>
        <strain evidence="1">20211129_DDA</strain>
        <tissue evidence="1">Liver</tissue>
    </source>
</reference>
<proteinExistence type="predicted"/>
<organism evidence="1 2">
    <name type="scientific">Pleurodeles waltl</name>
    <name type="common">Iberian ribbed newt</name>
    <dbReference type="NCBI Taxonomy" id="8319"/>
    <lineage>
        <taxon>Eukaryota</taxon>
        <taxon>Metazoa</taxon>
        <taxon>Chordata</taxon>
        <taxon>Craniata</taxon>
        <taxon>Vertebrata</taxon>
        <taxon>Euteleostomi</taxon>
        <taxon>Amphibia</taxon>
        <taxon>Batrachia</taxon>
        <taxon>Caudata</taxon>
        <taxon>Salamandroidea</taxon>
        <taxon>Salamandridae</taxon>
        <taxon>Pleurodelinae</taxon>
        <taxon>Pleurodeles</taxon>
    </lineage>
</organism>
<gene>
    <name evidence="1" type="ORF">NDU88_000847</name>
</gene>
<name>A0AAV7NCI2_PLEWA</name>
<keyword evidence="2" id="KW-1185">Reference proteome</keyword>
<evidence type="ECO:0000313" key="2">
    <source>
        <dbReference type="Proteomes" id="UP001066276"/>
    </source>
</evidence>